<evidence type="ECO:0000256" key="1">
    <source>
        <dbReference type="SAM" id="Phobius"/>
    </source>
</evidence>
<dbReference type="EMBL" id="JBAKBE010000013">
    <property type="protein sequence ID" value="MEH0098289.1"/>
    <property type="molecule type" value="Genomic_DNA"/>
</dbReference>
<sequence length="91" mass="10145">MLAARWKVLILSIVLYQGLLTWCMFELVNISAYFSSSECGEWCDRRPFGFILRNQGAYEAAIALASLSILLVVINAAVWISSTRGGRNLKS</sequence>
<dbReference type="Proteomes" id="UP001380822">
    <property type="component" value="Unassembled WGS sequence"/>
</dbReference>
<protein>
    <submittedName>
        <fullName evidence="2">Uncharacterized protein</fullName>
    </submittedName>
</protein>
<keyword evidence="1" id="KW-0472">Membrane</keyword>
<name>A0ABU7ZST1_9HYPH</name>
<proteinExistence type="predicted"/>
<reference evidence="2 3" key="1">
    <citation type="submission" date="2024-02" db="EMBL/GenBank/DDBJ databases">
        <title>A new putative Pannonibacter species isolated from two cases of bloodstream infections in paediatric patients.</title>
        <authorList>
            <person name="Castellana S."/>
            <person name="De Laurentiis V."/>
            <person name="Grassi M."/>
            <person name="De Leonardis F."/>
            <person name="Mosca A."/>
            <person name="De Carlo C."/>
            <person name="Sparapano E."/>
            <person name="Ronga L."/>
            <person name="Santacroce L."/>
            <person name="Chironna M."/>
            <person name="De Robertis A."/>
            <person name="Bianco A."/>
            <person name="Del Sambro L."/>
            <person name="Capozzi L."/>
            <person name="Parisi A."/>
        </authorList>
    </citation>
    <scope>NUCLEOTIDE SEQUENCE [LARGE SCALE GENOMIC DNA]</scope>
    <source>
        <strain evidence="2 3">Pt2</strain>
    </source>
</reference>
<dbReference type="RefSeq" id="WP_334252749.1">
    <property type="nucleotide sequence ID" value="NZ_JBAKBE010000013.1"/>
</dbReference>
<feature type="transmembrane region" description="Helical" evidence="1">
    <location>
        <begin position="61"/>
        <end position="80"/>
    </location>
</feature>
<accession>A0ABU7ZST1</accession>
<keyword evidence="3" id="KW-1185">Reference proteome</keyword>
<evidence type="ECO:0000313" key="3">
    <source>
        <dbReference type="Proteomes" id="UP001380822"/>
    </source>
</evidence>
<evidence type="ECO:0000313" key="2">
    <source>
        <dbReference type="EMBL" id="MEH0098289.1"/>
    </source>
</evidence>
<organism evidence="2 3">
    <name type="scientific">Pannonibacter anstelovis</name>
    <dbReference type="NCBI Taxonomy" id="3121537"/>
    <lineage>
        <taxon>Bacteria</taxon>
        <taxon>Pseudomonadati</taxon>
        <taxon>Pseudomonadota</taxon>
        <taxon>Alphaproteobacteria</taxon>
        <taxon>Hyphomicrobiales</taxon>
        <taxon>Stappiaceae</taxon>
        <taxon>Pannonibacter</taxon>
    </lineage>
</organism>
<keyword evidence="1" id="KW-0812">Transmembrane</keyword>
<comment type="caution">
    <text evidence="2">The sequence shown here is derived from an EMBL/GenBank/DDBJ whole genome shotgun (WGS) entry which is preliminary data.</text>
</comment>
<keyword evidence="1" id="KW-1133">Transmembrane helix</keyword>
<gene>
    <name evidence="2" type="ORF">V6L76_18645</name>
</gene>